<dbReference type="NCBIfam" id="TIGR00229">
    <property type="entry name" value="sensory_box"/>
    <property type="match status" value="1"/>
</dbReference>
<dbReference type="EMBL" id="JAAXYH010000019">
    <property type="protein sequence ID" value="NMH66943.1"/>
    <property type="molecule type" value="Genomic_DNA"/>
</dbReference>
<dbReference type="AlphaFoldDB" id="A0A972G165"/>
<dbReference type="Pfam" id="PF00990">
    <property type="entry name" value="GGDEF"/>
    <property type="match status" value="1"/>
</dbReference>
<sequence length="860" mass="95228">MRIGKKIIVFITGFCIPALVLVSYCLGIWFDHKVEQFREHSIERQLTSIQAQFDRDIARLAFFTQVYAVPFVQLDNLGRAELQRAWPDSKLSASLSLYVVSSGRVRALMPMADADSNAILPLILSTLAAAAPTAKPEVQAGLLVVQGRVCIAALTTTAKDEYVVVVRLLPQDLTRLYGQSQWISGITQAAIPAKPAKGISRTLQLPGLLNGTPLQLEVRFSGLPFAQVKLGLDFVTLVILLLGIAIVTLGYFWLKKGLLSPFKDLMQQLDHIDPAAKDYTPVVASGGAELVILADRVNTLLAGSFQHRERAKITLESISDAVLLTDVWARTVYLNPQAERLFGLSCAEATGATVAALLRSDDKINETLFAFMHGGATEPLQTKMKLPMAVPRVMARNISNLRNHQGQVIGTVILLRDITQEEVLKQQLRRRANFDPITGLPSRMAFEARLADFSAKAGNIAVCYLDLEQFKLINDNCGHNAGDRMLAMVAKAMQACLSRHELLARLGGDEFGLVIINRSALEVAQLLKHLLSQVVLQVLQDKGRHYKVGLSIGVAFGRAPQIRANELLKDADIACIAAKRKGSNQIHFYDAKDKELAYQRNAPKWAIRISQAIQNNELLLYYQTIESLMPGRARKRMEILLRIQEPSGQILPPAQFIAAAERFKLMPEVDKEVIRKSFQWLSRHSEFWDDHCISINLSGNSLGAEGMVEYIANQLRLFAIPSACICFEITETTAIQNQQRALEMLHRLRKLGFSFALDDFGSGFASYGYLRELPVDYVKIDGCFVRQLASNAKDYAIVKSIHDVCRVMGIETVAEFVENQAILDKLHSIGVDYAQGYGIGRPKPLESYSLGSIYAAPLSA</sequence>
<dbReference type="SMART" id="SM00052">
    <property type="entry name" value="EAL"/>
    <property type="match status" value="1"/>
</dbReference>
<dbReference type="PANTHER" id="PTHR33121">
    <property type="entry name" value="CYCLIC DI-GMP PHOSPHODIESTERASE PDEF"/>
    <property type="match status" value="1"/>
</dbReference>
<proteinExistence type="predicted"/>
<dbReference type="PANTHER" id="PTHR33121:SF23">
    <property type="entry name" value="CYCLIC DI-GMP PHOSPHODIESTERASE PDEB"/>
    <property type="match status" value="1"/>
</dbReference>
<dbReference type="CDD" id="cd01948">
    <property type="entry name" value="EAL"/>
    <property type="match status" value="1"/>
</dbReference>
<name>A0A972G165_9GAMM</name>
<evidence type="ECO:0000259" key="3">
    <source>
        <dbReference type="PROSITE" id="PS50883"/>
    </source>
</evidence>
<keyword evidence="1" id="KW-0812">Transmembrane</keyword>
<dbReference type="SUPFAM" id="SSF55073">
    <property type="entry name" value="Nucleotide cyclase"/>
    <property type="match status" value="1"/>
</dbReference>
<dbReference type="InterPro" id="IPR013656">
    <property type="entry name" value="PAS_4"/>
</dbReference>
<keyword evidence="1" id="KW-1133">Transmembrane helix</keyword>
<dbReference type="CDD" id="cd00130">
    <property type="entry name" value="PAS"/>
    <property type="match status" value="1"/>
</dbReference>
<dbReference type="Pfam" id="PF08448">
    <property type="entry name" value="PAS_4"/>
    <property type="match status" value="1"/>
</dbReference>
<dbReference type="InterPro" id="IPR000160">
    <property type="entry name" value="GGDEF_dom"/>
</dbReference>
<dbReference type="InterPro" id="IPR001633">
    <property type="entry name" value="EAL_dom"/>
</dbReference>
<evidence type="ECO:0000313" key="5">
    <source>
        <dbReference type="EMBL" id="NMH66943.1"/>
    </source>
</evidence>
<evidence type="ECO:0000259" key="2">
    <source>
        <dbReference type="PROSITE" id="PS50112"/>
    </source>
</evidence>
<dbReference type="InterPro" id="IPR050706">
    <property type="entry name" value="Cyclic-di-GMP_PDE-like"/>
</dbReference>
<feature type="transmembrane region" description="Helical" evidence="1">
    <location>
        <begin position="7"/>
        <end position="30"/>
    </location>
</feature>
<dbReference type="PROSITE" id="PS50112">
    <property type="entry name" value="PAS"/>
    <property type="match status" value="1"/>
</dbReference>
<protein>
    <submittedName>
        <fullName evidence="5">EAL domain-containing protein</fullName>
    </submittedName>
</protein>
<feature type="domain" description="PAS" evidence="2">
    <location>
        <begin position="307"/>
        <end position="363"/>
    </location>
</feature>
<dbReference type="InterPro" id="IPR000014">
    <property type="entry name" value="PAS"/>
</dbReference>
<dbReference type="PROSITE" id="PS50887">
    <property type="entry name" value="GGDEF"/>
    <property type="match status" value="1"/>
</dbReference>
<evidence type="ECO:0000256" key="1">
    <source>
        <dbReference type="SAM" id="Phobius"/>
    </source>
</evidence>
<dbReference type="InterPro" id="IPR029787">
    <property type="entry name" value="Nucleotide_cyclase"/>
</dbReference>
<keyword evidence="6" id="KW-1185">Reference proteome</keyword>
<dbReference type="Gene3D" id="3.20.20.450">
    <property type="entry name" value="EAL domain"/>
    <property type="match status" value="1"/>
</dbReference>
<keyword evidence="1" id="KW-0472">Membrane</keyword>
<dbReference type="Gene3D" id="3.30.450.20">
    <property type="entry name" value="PAS domain"/>
    <property type="match status" value="1"/>
</dbReference>
<feature type="transmembrane region" description="Helical" evidence="1">
    <location>
        <begin position="234"/>
        <end position="254"/>
    </location>
</feature>
<dbReference type="InterPro" id="IPR043128">
    <property type="entry name" value="Rev_trsase/Diguanyl_cyclase"/>
</dbReference>
<evidence type="ECO:0000313" key="6">
    <source>
        <dbReference type="Proteomes" id="UP000737113"/>
    </source>
</evidence>
<dbReference type="Pfam" id="PF00563">
    <property type="entry name" value="EAL"/>
    <property type="match status" value="1"/>
</dbReference>
<dbReference type="CDD" id="cd01949">
    <property type="entry name" value="GGDEF"/>
    <property type="match status" value="1"/>
</dbReference>
<organism evidence="5 6">
    <name type="scientific">Shewanella salipaludis</name>
    <dbReference type="NCBI Taxonomy" id="2723052"/>
    <lineage>
        <taxon>Bacteria</taxon>
        <taxon>Pseudomonadati</taxon>
        <taxon>Pseudomonadota</taxon>
        <taxon>Gammaproteobacteria</taxon>
        <taxon>Alteromonadales</taxon>
        <taxon>Shewanellaceae</taxon>
        <taxon>Shewanella</taxon>
    </lineage>
</organism>
<dbReference type="RefSeq" id="WP_169565668.1">
    <property type="nucleotide sequence ID" value="NZ_JAAXYH010000019.1"/>
</dbReference>
<evidence type="ECO:0000259" key="4">
    <source>
        <dbReference type="PROSITE" id="PS50887"/>
    </source>
</evidence>
<dbReference type="SUPFAM" id="SSF141868">
    <property type="entry name" value="EAL domain-like"/>
    <property type="match status" value="1"/>
</dbReference>
<dbReference type="Proteomes" id="UP000737113">
    <property type="component" value="Unassembled WGS sequence"/>
</dbReference>
<dbReference type="InterPro" id="IPR035965">
    <property type="entry name" value="PAS-like_dom_sf"/>
</dbReference>
<comment type="caution">
    <text evidence="5">The sequence shown here is derived from an EMBL/GenBank/DDBJ whole genome shotgun (WGS) entry which is preliminary data.</text>
</comment>
<dbReference type="PROSITE" id="PS50883">
    <property type="entry name" value="EAL"/>
    <property type="match status" value="1"/>
</dbReference>
<dbReference type="SUPFAM" id="SSF55785">
    <property type="entry name" value="PYP-like sensor domain (PAS domain)"/>
    <property type="match status" value="1"/>
</dbReference>
<dbReference type="GO" id="GO:0071111">
    <property type="term" value="F:cyclic-guanylate-specific phosphodiesterase activity"/>
    <property type="evidence" value="ECO:0007669"/>
    <property type="project" value="InterPro"/>
</dbReference>
<dbReference type="InterPro" id="IPR035919">
    <property type="entry name" value="EAL_sf"/>
</dbReference>
<dbReference type="SMART" id="SM00267">
    <property type="entry name" value="GGDEF"/>
    <property type="match status" value="1"/>
</dbReference>
<gene>
    <name evidence="5" type="ORF">HC757_17435</name>
</gene>
<dbReference type="SMART" id="SM00091">
    <property type="entry name" value="PAS"/>
    <property type="match status" value="1"/>
</dbReference>
<dbReference type="Gene3D" id="3.30.70.270">
    <property type="match status" value="1"/>
</dbReference>
<accession>A0A972G165</accession>
<dbReference type="NCBIfam" id="TIGR00254">
    <property type="entry name" value="GGDEF"/>
    <property type="match status" value="1"/>
</dbReference>
<feature type="domain" description="EAL" evidence="3">
    <location>
        <begin position="602"/>
        <end position="856"/>
    </location>
</feature>
<reference evidence="5" key="1">
    <citation type="submission" date="2020-04" db="EMBL/GenBank/DDBJ databases">
        <title>Description of Shewanella salipaludis sp. nov., isolated from a salt marsh.</title>
        <authorList>
            <person name="Park S."/>
            <person name="Yoon J.-H."/>
        </authorList>
    </citation>
    <scope>NUCLEOTIDE SEQUENCE</scope>
    <source>
        <strain evidence="5">SHSM-M6</strain>
    </source>
</reference>
<feature type="domain" description="GGDEF" evidence="4">
    <location>
        <begin position="458"/>
        <end position="591"/>
    </location>
</feature>